<evidence type="ECO:0000313" key="1">
    <source>
        <dbReference type="EMBL" id="WOC53168.1"/>
    </source>
</evidence>
<dbReference type="RefSeq" id="WP_327985378.1">
    <property type="nucleotide sequence ID" value="NZ_CP136427.1"/>
</dbReference>
<proteinExistence type="predicted"/>
<reference evidence="1" key="1">
    <citation type="submission" date="2023-10" db="EMBL/GenBank/DDBJ databases">
        <title>Characterization and whole genome sequencing of a novel strain of Bergeyella porcorum QD2021 isolated from pig.</title>
        <authorList>
            <person name="Liu G."/>
            <person name="Chen C."/>
            <person name="Han X."/>
        </authorList>
    </citation>
    <scope>NUCLEOTIDE SEQUENCE</scope>
    <source>
        <strain evidence="1">QD2021</strain>
        <plasmid evidence="1">pQD2021</plasmid>
    </source>
</reference>
<name>A0AAU0F6X9_9FLAO</name>
<protein>
    <submittedName>
        <fullName evidence="1">Uncharacterized protein</fullName>
    </submittedName>
</protein>
<dbReference type="EMBL" id="CP136427">
    <property type="protein sequence ID" value="WOC53168.1"/>
    <property type="molecule type" value="Genomic_DNA"/>
</dbReference>
<keyword evidence="1" id="KW-0614">Plasmid</keyword>
<evidence type="ECO:0000313" key="2">
    <source>
        <dbReference type="Proteomes" id="UP001432059"/>
    </source>
</evidence>
<keyword evidence="2" id="KW-1185">Reference proteome</keyword>
<dbReference type="Proteomes" id="UP001432059">
    <property type="component" value="Plasmid pQD2021"/>
</dbReference>
<organism evidence="1 2">
    <name type="scientific">Bergeyella porcorum</name>
    <dbReference type="NCBI Taxonomy" id="1735111"/>
    <lineage>
        <taxon>Bacteria</taxon>
        <taxon>Pseudomonadati</taxon>
        <taxon>Bacteroidota</taxon>
        <taxon>Flavobacteriia</taxon>
        <taxon>Flavobacteriales</taxon>
        <taxon>Weeksellaceae</taxon>
        <taxon>Bergeyella</taxon>
    </lineage>
</organism>
<sequence length="172" mass="19129">MRKNIIILSSLCFGIFGYAQEADSTAKTKEIQEIIIKSQRKKQFADHANYTFDKEALEKARHSKDLLITLPELQLDPISNTVTSIKGGKTLFLINGIEAAIIKLKASHPTNVVRVEYFDIPPARYSQRADTVVNIVTKNPEVGYSYGADVISALATGFVNGSAYARLHEREK</sequence>
<dbReference type="KEGG" id="bpor:BPO_p0085"/>
<dbReference type="AlphaFoldDB" id="A0AAU0F6X9"/>
<accession>A0AAU0F6X9</accession>
<geneLocation type="plasmid" evidence="1 2">
    <name>pQD2021</name>
</geneLocation>
<gene>
    <name evidence="1" type="ORF">BPO_p0085</name>
</gene>